<dbReference type="Pfam" id="PF00149">
    <property type="entry name" value="Metallophos"/>
    <property type="match status" value="1"/>
</dbReference>
<dbReference type="Gene3D" id="3.60.21.10">
    <property type="match status" value="1"/>
</dbReference>
<dbReference type="OrthoDB" id="9780884at2"/>
<dbReference type="AlphaFoldDB" id="A0A1R4GG51"/>
<dbReference type="GO" id="GO:0016020">
    <property type="term" value="C:membrane"/>
    <property type="evidence" value="ECO:0007669"/>
    <property type="project" value="GOC"/>
</dbReference>
<feature type="domain" description="Calcineurin-like phosphoesterase" evidence="2">
    <location>
        <begin position="54"/>
        <end position="239"/>
    </location>
</feature>
<evidence type="ECO:0000256" key="1">
    <source>
        <dbReference type="SAM" id="Phobius"/>
    </source>
</evidence>
<organism evidence="3 4">
    <name type="scientific">Agrococcus casei LMG 22410</name>
    <dbReference type="NCBI Taxonomy" id="1255656"/>
    <lineage>
        <taxon>Bacteria</taxon>
        <taxon>Bacillati</taxon>
        <taxon>Actinomycetota</taxon>
        <taxon>Actinomycetes</taxon>
        <taxon>Micrococcales</taxon>
        <taxon>Microbacteriaceae</taxon>
        <taxon>Agrococcus</taxon>
    </lineage>
</organism>
<dbReference type="InterPro" id="IPR029052">
    <property type="entry name" value="Metallo-depent_PP-like"/>
</dbReference>
<accession>A0A1R4GG51</accession>
<reference evidence="3 4" key="1">
    <citation type="submission" date="2017-02" db="EMBL/GenBank/DDBJ databases">
        <authorList>
            <person name="Peterson S.W."/>
        </authorList>
    </citation>
    <scope>NUCLEOTIDE SEQUENCE [LARGE SCALE GENOMIC DNA]</scope>
    <source>
        <strain evidence="3 4">LMG 22410</strain>
    </source>
</reference>
<dbReference type="GeneID" id="303173857"/>
<evidence type="ECO:0000259" key="2">
    <source>
        <dbReference type="Pfam" id="PF00149"/>
    </source>
</evidence>
<name>A0A1R4GG51_9MICO</name>
<dbReference type="GO" id="GO:0009245">
    <property type="term" value="P:lipid A biosynthetic process"/>
    <property type="evidence" value="ECO:0007669"/>
    <property type="project" value="TreeGrafter"/>
</dbReference>
<keyword evidence="1" id="KW-0812">Transmembrane</keyword>
<keyword evidence="4" id="KW-1185">Reference proteome</keyword>
<protein>
    <submittedName>
        <fullName evidence="3">Putative secreted protein</fullName>
    </submittedName>
</protein>
<dbReference type="EMBL" id="FUHU01000044">
    <property type="protein sequence ID" value="SJM67045.1"/>
    <property type="molecule type" value="Genomic_DNA"/>
</dbReference>
<dbReference type="InterPro" id="IPR051158">
    <property type="entry name" value="Metallophosphoesterase_sf"/>
</dbReference>
<dbReference type="Proteomes" id="UP000195787">
    <property type="component" value="Unassembled WGS sequence"/>
</dbReference>
<dbReference type="PANTHER" id="PTHR31302">
    <property type="entry name" value="TRANSMEMBRANE PROTEIN WITH METALLOPHOSPHOESTERASE DOMAIN-RELATED"/>
    <property type="match status" value="1"/>
</dbReference>
<sequence>MSTPAARAGGALLGALGGVAIATAFYSIAIERKAYRIRFEELPILPEGSRPIAILHLADIHLAPWQRRTVDWLQGLRDLEPDFIINTGDSLGHRDSLRPLAEALAPFAGIPGVFVHGSNDYYGPTLKNPLRYIGFPQLVQERPKPELDIESLERIYSAFGWVDLNNSAASFTVRGTELSLVGTGDAHIDLDDIESAERALQALPAADVTLGVTHAPYTHVLDGLAALGADALIAGHTHGGQVRIPGGPALTTNSDLPVEHSDGLTTWRAGGRDVPLQVSAGIGTSMLAPFRLGTPPEAVLLTLTARR</sequence>
<proteinExistence type="predicted"/>
<evidence type="ECO:0000313" key="4">
    <source>
        <dbReference type="Proteomes" id="UP000195787"/>
    </source>
</evidence>
<feature type="transmembrane region" description="Helical" evidence="1">
    <location>
        <begin position="6"/>
        <end position="29"/>
    </location>
</feature>
<evidence type="ECO:0000313" key="3">
    <source>
        <dbReference type="EMBL" id="SJM67045.1"/>
    </source>
</evidence>
<dbReference type="PANTHER" id="PTHR31302:SF20">
    <property type="entry name" value="CONSERVED PROTEIN"/>
    <property type="match status" value="1"/>
</dbReference>
<dbReference type="GO" id="GO:0008758">
    <property type="term" value="F:UDP-2,3-diacylglucosamine hydrolase activity"/>
    <property type="evidence" value="ECO:0007669"/>
    <property type="project" value="TreeGrafter"/>
</dbReference>
<gene>
    <name evidence="3" type="ORF">CZ674_11635</name>
</gene>
<dbReference type="SUPFAM" id="SSF56300">
    <property type="entry name" value="Metallo-dependent phosphatases"/>
    <property type="match status" value="1"/>
</dbReference>
<keyword evidence="1" id="KW-0472">Membrane</keyword>
<dbReference type="RefSeq" id="WP_086992716.1">
    <property type="nucleotide sequence ID" value="NZ_FUHU01000044.1"/>
</dbReference>
<dbReference type="InterPro" id="IPR004843">
    <property type="entry name" value="Calcineurin-like_PHP"/>
</dbReference>
<keyword evidence="1" id="KW-1133">Transmembrane helix</keyword>